<protein>
    <recommendedName>
        <fullName evidence="3">Chemotaxis protein CheA</fullName>
        <ecNumber evidence="2">2.7.13.3</ecNumber>
    </recommendedName>
</protein>
<dbReference type="InterPro" id="IPR036641">
    <property type="entry name" value="HPT_dom_sf"/>
</dbReference>
<dbReference type="SUPFAM" id="SSF55874">
    <property type="entry name" value="ATPase domain of HSP90 chaperone/DNA topoisomerase II/histidine kinase"/>
    <property type="match status" value="1"/>
</dbReference>
<dbReference type="FunFam" id="3.30.565.10:FF:000016">
    <property type="entry name" value="Chemotaxis protein CheA, putative"/>
    <property type="match status" value="1"/>
</dbReference>
<dbReference type="InterPro" id="IPR004358">
    <property type="entry name" value="Sig_transdc_His_kin-like_C"/>
</dbReference>
<feature type="compositionally biased region" description="Basic and acidic residues" evidence="11">
    <location>
        <begin position="725"/>
        <end position="734"/>
    </location>
</feature>
<evidence type="ECO:0000259" key="12">
    <source>
        <dbReference type="PROSITE" id="PS50109"/>
    </source>
</evidence>
<feature type="modified residue" description="Phosphohistidine" evidence="9">
    <location>
        <position position="481"/>
    </location>
</feature>
<gene>
    <name evidence="16" type="ORF">FGKAn22_00910</name>
</gene>
<evidence type="ECO:0000256" key="9">
    <source>
        <dbReference type="PROSITE-ProRule" id="PRU00110"/>
    </source>
</evidence>
<evidence type="ECO:0000313" key="16">
    <source>
        <dbReference type="EMBL" id="BBI98398.1"/>
    </source>
</evidence>
<evidence type="ECO:0000256" key="2">
    <source>
        <dbReference type="ARBA" id="ARBA00012438"/>
    </source>
</evidence>
<evidence type="ECO:0000313" key="17">
    <source>
        <dbReference type="Proteomes" id="UP001319121"/>
    </source>
</evidence>
<dbReference type="SUPFAM" id="SSF47226">
    <property type="entry name" value="Histidine-containing phosphotransfer domain, HPT domain"/>
    <property type="match status" value="1"/>
</dbReference>
<keyword evidence="7" id="KW-0902">Two-component regulatory system</keyword>
<evidence type="ECO:0000256" key="1">
    <source>
        <dbReference type="ARBA" id="ARBA00000085"/>
    </source>
</evidence>
<dbReference type="CDD" id="cd17546">
    <property type="entry name" value="REC_hyHK_CKI1_RcsC-like"/>
    <property type="match status" value="1"/>
</dbReference>
<evidence type="ECO:0000256" key="6">
    <source>
        <dbReference type="ARBA" id="ARBA00022777"/>
    </source>
</evidence>
<dbReference type="InterPro" id="IPR036890">
    <property type="entry name" value="HATPase_C_sf"/>
</dbReference>
<feature type="region of interest" description="Disordered" evidence="11">
    <location>
        <begin position="719"/>
        <end position="742"/>
    </location>
</feature>
<dbReference type="InterPro" id="IPR058661">
    <property type="entry name" value="FimL_2nd"/>
</dbReference>
<evidence type="ECO:0000256" key="4">
    <source>
        <dbReference type="ARBA" id="ARBA00022553"/>
    </source>
</evidence>
<dbReference type="InterPro" id="IPR001789">
    <property type="entry name" value="Sig_transdc_resp-reg_receiver"/>
</dbReference>
<dbReference type="EMBL" id="AP019536">
    <property type="protein sequence ID" value="BBI98398.1"/>
    <property type="molecule type" value="Genomic_DNA"/>
</dbReference>
<comment type="catalytic activity">
    <reaction evidence="1">
        <text>ATP + protein L-histidine = ADP + protein N-phospho-L-histidine.</text>
        <dbReference type="EC" id="2.7.13.3"/>
    </reaction>
</comment>
<evidence type="ECO:0000259" key="15">
    <source>
        <dbReference type="PROSITE" id="PS50894"/>
    </source>
</evidence>
<evidence type="ECO:0000256" key="3">
    <source>
        <dbReference type="ARBA" id="ARBA00021495"/>
    </source>
</evidence>
<dbReference type="Gene3D" id="3.40.50.2300">
    <property type="match status" value="1"/>
</dbReference>
<feature type="compositionally biased region" description="Polar residues" evidence="11">
    <location>
        <begin position="893"/>
        <end position="904"/>
    </location>
</feature>
<keyword evidence="5" id="KW-0808">Transferase</keyword>
<evidence type="ECO:0000259" key="14">
    <source>
        <dbReference type="PROSITE" id="PS50851"/>
    </source>
</evidence>
<comment type="function">
    <text evidence="8">Involved in the transmission of sensory signals from the chemoreceptors to the flagellar motors. CheA is autophosphorylated; it can transfer its phosphate group to either CheB or CheY.</text>
</comment>
<dbReference type="KEGG" id="fku:FGKAn22_00910"/>
<dbReference type="PROSITE" id="PS50109">
    <property type="entry name" value="HIS_KIN"/>
    <property type="match status" value="1"/>
</dbReference>
<dbReference type="InterPro" id="IPR011006">
    <property type="entry name" value="CheY-like_superfamily"/>
</dbReference>
<feature type="domain" description="Response regulatory" evidence="13">
    <location>
        <begin position="1308"/>
        <end position="1424"/>
    </location>
</feature>
<dbReference type="Pfam" id="PF01627">
    <property type="entry name" value="Hpt"/>
    <property type="match status" value="1"/>
</dbReference>
<dbReference type="SMART" id="SM00387">
    <property type="entry name" value="HATPase_c"/>
    <property type="match status" value="1"/>
</dbReference>
<dbReference type="PROSITE" id="PS50851">
    <property type="entry name" value="CHEW"/>
    <property type="match status" value="1"/>
</dbReference>
<dbReference type="InterPro" id="IPR003594">
    <property type="entry name" value="HATPase_dom"/>
</dbReference>
<dbReference type="EC" id="2.7.13.3" evidence="2"/>
<sequence>MDNQISFEPELAVRLPAEVLESPPPGDAPVRLKAARSQYQRGLLQWLRKDDVHGALQAMQQAVTEALHCLPQDESRAFWWVAHGLLDCLGQQGLPPDLDARRLLGRIDQQLRNVAEGHDGDEQAIMNEMLYLIGCCHAVSDTAAEIKRVYRLERYFPELTKPAKDAAQALDGMLLQLRRAEESWERFVRGDAAARTEFAACAGQLASQADRLDRGTLQDLAQQIHSCAKQLGVPDSARPLAMDMAMALLLLGQGIAHYLRLDRGFHEQVRILSGRMQAALGGQPEDALAELVELHCRMEQDDAVVPLAKEMLANLQQAGQALDALPGGAGHGGSSGLQRLLGQIHGGLCILSLDEAAQLSLAIRNSLGAQGKTMQPEMRQALSAGMSALEEGLQRLTLGQVPDAAALIAALTGLSSLPQAPEAVAPKAAVAPRPAGEEQELLEVFLEEAREVLDSMRDNLEVCQAQPGSREPLAIIRRGFHTLKGSGRMVGLNELGEVAWCVERALNKWLQDNKPATPELLDFVGTAAQSFAGWVAELARRGEARIEAEQLVVLAGQIEQGSASEAVTQSIAAQPTPAVELPAAVPPVAVSAQPFGGDIAHPTMLFEVASEEALHYARALRQHFTAFKATRAVPSQFIYAAHALAEANRPLKVLSVVELAATLEDWLRVRKDTTFEPDAAQFELLEQTVTALEGMAQSVSEQRMPQAQPGLVRRLQSDGYAQAADDSRQGEERGSPAGTQVRDDVDAQLLPVFLEEADDLGRKIDAVLRAWRESPDDERHAQARTQASFWDALNGDFGRIASLLEELRTIGAALTGRRAGDRVRESDMEQALSGNMLRVRSEVLDRLVSEAGEIGVARSSMDTELHAFKKELLELNDIAARLRKQMREVEIQAESQMQAHSPSGSDGAGHFDPLELDRFSRLQELTRFMDESMHDVQTVQQSLQKDLDETVAAMSVQAHAGRELQQTLMSVRMVPLASIGERLYRIVRQTAKELNKRANLELPGAGVEVDRRILEQMTAPIEHLLRNAIVHGLESEPVRIRHGKSPIGEIRLGLRQENNEVVFEFSDDGAGLNFAALREKALELGLMRQDEAASDDRLAQLIFVPGLSTAAEVSEVAGRGVGLDVVRTEVDALGGRIDVSSKSGQGTQFTIHLPLALAVAQMLTVRSGEASYAIPAVLVEQVRQVAAPELAQLYNDRQIVWQERIYPLHYLPHLLGDAARMPESLPRNAVLLLRSGEQRLALHIDELQGSHEAVVKNAGPQLARLEWIAGATVLGSGAVTLILNPVRLVQRNGEAAKAGSDFPRSRPLVMVVDDSLTVRKVTTHLLKRAGYQVATAKDGVDALEQLVEIRPSVMLLDIEMPRMDGFELTRQLRRDPTTQNLPIIMITSRAADKHRDHALQLGANAYLGKPYQEEELLQWIAGFAPLPELG</sequence>
<dbReference type="GO" id="GO:0005737">
    <property type="term" value="C:cytoplasm"/>
    <property type="evidence" value="ECO:0007669"/>
    <property type="project" value="InterPro"/>
</dbReference>
<keyword evidence="17" id="KW-1185">Reference proteome</keyword>
<dbReference type="InterPro" id="IPR005467">
    <property type="entry name" value="His_kinase_dom"/>
</dbReference>
<reference evidence="16 17" key="1">
    <citation type="submission" date="2019-03" db="EMBL/GenBank/DDBJ databases">
        <title>Complete genome sequence of Ferrigenium kumadai strain An22, a microaerophilic iron-oxidizing bacterium isolated from a paddy field soil.</title>
        <authorList>
            <person name="Watanabe T."/>
            <person name="Asakawa S."/>
        </authorList>
    </citation>
    <scope>NUCLEOTIDE SEQUENCE [LARGE SCALE GENOMIC DNA]</scope>
    <source>
        <strain evidence="16 17">An22</strain>
    </source>
</reference>
<dbReference type="InterPro" id="IPR004105">
    <property type="entry name" value="CheA-like_dim"/>
</dbReference>
<accession>A0AAN1SX32</accession>
<dbReference type="PANTHER" id="PTHR43395:SF8">
    <property type="entry name" value="HISTIDINE KINASE"/>
    <property type="match status" value="1"/>
</dbReference>
<dbReference type="InterPro" id="IPR036061">
    <property type="entry name" value="CheW-like_dom_sf"/>
</dbReference>
<dbReference type="CDD" id="cd00088">
    <property type="entry name" value="HPT"/>
    <property type="match status" value="1"/>
</dbReference>
<dbReference type="Pfam" id="PF01584">
    <property type="entry name" value="CheW"/>
    <property type="match status" value="1"/>
</dbReference>
<dbReference type="Pfam" id="PF02518">
    <property type="entry name" value="HATPase_c"/>
    <property type="match status" value="1"/>
</dbReference>
<dbReference type="SMART" id="SM01231">
    <property type="entry name" value="H-kinase_dim"/>
    <property type="match status" value="1"/>
</dbReference>
<dbReference type="RefSeq" id="WP_212786043.1">
    <property type="nucleotide sequence ID" value="NZ_AP019536.1"/>
</dbReference>
<dbReference type="PRINTS" id="PR00344">
    <property type="entry name" value="BCTRLSENSOR"/>
</dbReference>
<dbReference type="Gene3D" id="1.20.120.160">
    <property type="entry name" value="HPT domain"/>
    <property type="match status" value="1"/>
</dbReference>
<evidence type="ECO:0000256" key="8">
    <source>
        <dbReference type="ARBA" id="ARBA00035100"/>
    </source>
</evidence>
<dbReference type="InterPro" id="IPR008207">
    <property type="entry name" value="Sig_transdc_His_kin_Hpt_dom"/>
</dbReference>
<dbReference type="GO" id="GO:0006935">
    <property type="term" value="P:chemotaxis"/>
    <property type="evidence" value="ECO:0007669"/>
    <property type="project" value="InterPro"/>
</dbReference>
<dbReference type="InterPro" id="IPR051315">
    <property type="entry name" value="Bact_Chemotaxis_CheA"/>
</dbReference>
<dbReference type="PANTHER" id="PTHR43395">
    <property type="entry name" value="SENSOR HISTIDINE KINASE CHEA"/>
    <property type="match status" value="1"/>
</dbReference>
<feature type="modified residue" description="4-aspartylphosphate" evidence="10">
    <location>
        <position position="1357"/>
    </location>
</feature>
<feature type="region of interest" description="Disordered" evidence="11">
    <location>
        <begin position="891"/>
        <end position="913"/>
    </location>
</feature>
<evidence type="ECO:0000256" key="11">
    <source>
        <dbReference type="SAM" id="MobiDB-lite"/>
    </source>
</evidence>
<dbReference type="SUPFAM" id="SSF52172">
    <property type="entry name" value="CheY-like"/>
    <property type="match status" value="1"/>
</dbReference>
<dbReference type="PROSITE" id="PS50110">
    <property type="entry name" value="RESPONSE_REGULATORY"/>
    <property type="match status" value="1"/>
</dbReference>
<dbReference type="SMART" id="SM00260">
    <property type="entry name" value="CheW"/>
    <property type="match status" value="1"/>
</dbReference>
<evidence type="ECO:0000256" key="7">
    <source>
        <dbReference type="ARBA" id="ARBA00023012"/>
    </source>
</evidence>
<dbReference type="SMART" id="SM00448">
    <property type="entry name" value="REC"/>
    <property type="match status" value="1"/>
</dbReference>
<evidence type="ECO:0000259" key="13">
    <source>
        <dbReference type="PROSITE" id="PS50110"/>
    </source>
</evidence>
<dbReference type="Pfam" id="PF26379">
    <property type="entry name" value="FimL_2nd"/>
    <property type="match status" value="1"/>
</dbReference>
<evidence type="ECO:0000256" key="10">
    <source>
        <dbReference type="PROSITE-ProRule" id="PRU00169"/>
    </source>
</evidence>
<name>A0AAN1SX32_9PROT</name>
<dbReference type="Proteomes" id="UP001319121">
    <property type="component" value="Chromosome"/>
</dbReference>
<evidence type="ECO:0000256" key="5">
    <source>
        <dbReference type="ARBA" id="ARBA00022679"/>
    </source>
</evidence>
<proteinExistence type="predicted"/>
<dbReference type="SMART" id="SM00073">
    <property type="entry name" value="HPT"/>
    <property type="match status" value="1"/>
</dbReference>
<dbReference type="Gene3D" id="2.30.30.40">
    <property type="entry name" value="SH3 Domains"/>
    <property type="match status" value="1"/>
</dbReference>
<dbReference type="SUPFAM" id="SSF50341">
    <property type="entry name" value="CheW-like"/>
    <property type="match status" value="1"/>
</dbReference>
<dbReference type="Pfam" id="PF00072">
    <property type="entry name" value="Response_reg"/>
    <property type="match status" value="1"/>
</dbReference>
<dbReference type="InterPro" id="IPR002545">
    <property type="entry name" value="CheW-lke_dom"/>
</dbReference>
<keyword evidence="4 10" id="KW-0597">Phosphoprotein</keyword>
<feature type="domain" description="CheW-like" evidence="14">
    <location>
        <begin position="1159"/>
        <end position="1294"/>
    </location>
</feature>
<organism evidence="16 17">
    <name type="scientific">Ferrigenium kumadai</name>
    <dbReference type="NCBI Taxonomy" id="1682490"/>
    <lineage>
        <taxon>Bacteria</taxon>
        <taxon>Pseudomonadati</taxon>
        <taxon>Pseudomonadota</taxon>
        <taxon>Betaproteobacteria</taxon>
        <taxon>Nitrosomonadales</taxon>
        <taxon>Gallionellaceae</taxon>
        <taxon>Ferrigenium</taxon>
    </lineage>
</organism>
<dbReference type="Gene3D" id="3.30.565.10">
    <property type="entry name" value="Histidine kinase-like ATPase, C-terminal domain"/>
    <property type="match status" value="1"/>
</dbReference>
<dbReference type="PROSITE" id="PS50894">
    <property type="entry name" value="HPT"/>
    <property type="match status" value="1"/>
</dbReference>
<dbReference type="GO" id="GO:0000155">
    <property type="term" value="F:phosphorelay sensor kinase activity"/>
    <property type="evidence" value="ECO:0007669"/>
    <property type="project" value="InterPro"/>
</dbReference>
<feature type="domain" description="HPt" evidence="15">
    <location>
        <begin position="434"/>
        <end position="538"/>
    </location>
</feature>
<keyword evidence="6" id="KW-0418">Kinase</keyword>
<feature type="domain" description="Histidine kinase" evidence="12">
    <location>
        <begin position="924"/>
        <end position="1157"/>
    </location>
</feature>